<dbReference type="RefSeq" id="WP_378069504.1">
    <property type="nucleotide sequence ID" value="NZ_JBHSBL010000019.1"/>
</dbReference>
<evidence type="ECO:0000259" key="2">
    <source>
        <dbReference type="Pfam" id="PF26604"/>
    </source>
</evidence>
<evidence type="ECO:0000256" key="1">
    <source>
        <dbReference type="SAM" id="Phobius"/>
    </source>
</evidence>
<organism evidence="3 4">
    <name type="scientific">Actinoplanes subglobosus</name>
    <dbReference type="NCBI Taxonomy" id="1547892"/>
    <lineage>
        <taxon>Bacteria</taxon>
        <taxon>Bacillati</taxon>
        <taxon>Actinomycetota</taxon>
        <taxon>Actinomycetes</taxon>
        <taxon>Micromonosporales</taxon>
        <taxon>Micromonosporaceae</taxon>
        <taxon>Actinoplanes</taxon>
    </lineage>
</organism>
<feature type="domain" description="CBU-0592-like" evidence="2">
    <location>
        <begin position="3"/>
        <end position="73"/>
    </location>
</feature>
<dbReference type="InterPro" id="IPR058058">
    <property type="entry name" value="CBU_0592-like"/>
</dbReference>
<keyword evidence="1" id="KW-0472">Membrane</keyword>
<evidence type="ECO:0000313" key="4">
    <source>
        <dbReference type="Proteomes" id="UP001595867"/>
    </source>
</evidence>
<proteinExistence type="predicted"/>
<protein>
    <recommendedName>
        <fullName evidence="2">CBU-0592-like domain-containing protein</fullName>
    </recommendedName>
</protein>
<evidence type="ECO:0000313" key="3">
    <source>
        <dbReference type="EMBL" id="MFC4068612.1"/>
    </source>
</evidence>
<dbReference type="NCBIfam" id="NF047864">
    <property type="entry name" value="CBU_0592_membra"/>
    <property type="match status" value="1"/>
</dbReference>
<feature type="transmembrane region" description="Helical" evidence="1">
    <location>
        <begin position="42"/>
        <end position="68"/>
    </location>
</feature>
<reference evidence="4" key="1">
    <citation type="journal article" date="2019" name="Int. J. Syst. Evol. Microbiol.">
        <title>The Global Catalogue of Microorganisms (GCM) 10K type strain sequencing project: providing services to taxonomists for standard genome sequencing and annotation.</title>
        <authorList>
            <consortium name="The Broad Institute Genomics Platform"/>
            <consortium name="The Broad Institute Genome Sequencing Center for Infectious Disease"/>
            <person name="Wu L."/>
            <person name="Ma J."/>
        </authorList>
    </citation>
    <scope>NUCLEOTIDE SEQUENCE [LARGE SCALE GENOMIC DNA]</scope>
    <source>
        <strain evidence="4">TBRC 5832</strain>
    </source>
</reference>
<gene>
    <name evidence="3" type="ORF">ACFO0C_27095</name>
</gene>
<keyword evidence="1" id="KW-0812">Transmembrane</keyword>
<comment type="caution">
    <text evidence="3">The sequence shown here is derived from an EMBL/GenBank/DDBJ whole genome shotgun (WGS) entry which is preliminary data.</text>
</comment>
<sequence length="88" mass="9189">MVQTLSLAGAFLVLTAFVGLQMGRLAVDTVVYQLLNLVGAALLTTVGLLSTTWGFVVLNGVWSIVAIVKLWQLRTPGPAAPGGPRRAA</sequence>
<keyword evidence="4" id="KW-1185">Reference proteome</keyword>
<keyword evidence="1" id="KW-1133">Transmembrane helix</keyword>
<name>A0ABV8IWH4_9ACTN</name>
<accession>A0ABV8IWH4</accession>
<dbReference type="EMBL" id="JBHSBL010000019">
    <property type="protein sequence ID" value="MFC4068612.1"/>
    <property type="molecule type" value="Genomic_DNA"/>
</dbReference>
<dbReference type="Pfam" id="PF26604">
    <property type="entry name" value="CBU_0592"/>
    <property type="match status" value="1"/>
</dbReference>
<dbReference type="Proteomes" id="UP001595867">
    <property type="component" value="Unassembled WGS sequence"/>
</dbReference>